<dbReference type="EMBL" id="ABYT01000063">
    <property type="protein sequence ID" value="EEC90304.1"/>
    <property type="molecule type" value="Genomic_DNA"/>
</dbReference>
<dbReference type="NCBIfam" id="TIGR00350">
    <property type="entry name" value="lytR_cpsA_psr"/>
    <property type="match status" value="1"/>
</dbReference>
<dbReference type="STRING" id="518637.EUBIFOR_01109"/>
<evidence type="ECO:0000313" key="4">
    <source>
        <dbReference type="EMBL" id="EEC90304.1"/>
    </source>
</evidence>
<keyword evidence="5" id="KW-1185">Reference proteome</keyword>
<dbReference type="PANTHER" id="PTHR33392">
    <property type="entry name" value="POLYISOPRENYL-TEICHOIC ACID--PEPTIDOGLYCAN TEICHOIC ACID TRANSFERASE TAGU"/>
    <property type="match status" value="1"/>
</dbReference>
<comment type="similarity">
    <text evidence="1">Belongs to the LytR/CpsA/Psr (LCP) family.</text>
</comment>
<dbReference type="InterPro" id="IPR004474">
    <property type="entry name" value="LytR_CpsA_psr"/>
</dbReference>
<dbReference type="HOGENOM" id="CLU_959005_0_0_9"/>
<dbReference type="OrthoDB" id="27330at2"/>
<comment type="caution">
    <text evidence="4">The sequence shown here is derived from an EMBL/GenBank/DDBJ whole genome shotgun (WGS) entry which is preliminary data.</text>
</comment>
<evidence type="ECO:0000259" key="3">
    <source>
        <dbReference type="Pfam" id="PF03816"/>
    </source>
</evidence>
<dbReference type="Gene3D" id="3.40.630.190">
    <property type="entry name" value="LCP protein"/>
    <property type="match status" value="1"/>
</dbReference>
<sequence length="290" mass="32681">MSRDTYVETVCDADGDVACPNGQMDKITHTGIYGLNTTRETIENFYDLKVNYSFRVNFTSVIDVVNALDGIDLNVEEGEQCDLFWANMKPGLPVGLHHVDGETALAFARERKAYVDGDYQRVRNQQKVLQAIINRAISSSALVNYTSFIDSLQSAFETNMTYDEITDLIKYELQAKPSWKFETYQISGLGDNLMCASMGQGASVQVPDLNTVRIAREKIQAVMDGKSSTEVAEDGSPQYNYYETVPTTDYLEEETVTEEPIYSDQIVQDQETYTPDTEETDNEFTEEPEN</sequence>
<dbReference type="RefSeq" id="WP_003864901.1">
    <property type="nucleotide sequence ID" value="NZ_DS996842.1"/>
</dbReference>
<proteinExistence type="inferred from homology"/>
<name>B7CA88_9FIRM</name>
<dbReference type="InterPro" id="IPR050922">
    <property type="entry name" value="LytR/CpsA/Psr_CW_biosynth"/>
</dbReference>
<organism evidence="4 5">
    <name type="scientific">Holdemanella biformis DSM 3989</name>
    <dbReference type="NCBI Taxonomy" id="518637"/>
    <lineage>
        <taxon>Bacteria</taxon>
        <taxon>Bacillati</taxon>
        <taxon>Bacillota</taxon>
        <taxon>Erysipelotrichia</taxon>
        <taxon>Erysipelotrichales</taxon>
        <taxon>Erysipelotrichaceae</taxon>
        <taxon>Holdemanella</taxon>
    </lineage>
</organism>
<evidence type="ECO:0000313" key="5">
    <source>
        <dbReference type="Proteomes" id="UP000004315"/>
    </source>
</evidence>
<dbReference type="AlphaFoldDB" id="B7CA88"/>
<gene>
    <name evidence="4" type="ORF">EUBIFOR_01109</name>
</gene>
<reference evidence="4 5" key="1">
    <citation type="submission" date="2008-11" db="EMBL/GenBank/DDBJ databases">
        <title>Draft genome sequence of Eubacterium biforme (DSM 3989).</title>
        <authorList>
            <person name="Sudarsanam P."/>
            <person name="Ley R."/>
            <person name="Guruge J."/>
            <person name="Turnbaugh P.J."/>
            <person name="Mahowald M."/>
            <person name="Liep D."/>
            <person name="Gordon J."/>
        </authorList>
    </citation>
    <scope>NUCLEOTIDE SEQUENCE [LARGE SCALE GENOMIC DNA]</scope>
    <source>
        <strain evidence="4 5">DSM 3989</strain>
    </source>
</reference>
<evidence type="ECO:0000256" key="2">
    <source>
        <dbReference type="SAM" id="MobiDB-lite"/>
    </source>
</evidence>
<feature type="region of interest" description="Disordered" evidence="2">
    <location>
        <begin position="258"/>
        <end position="290"/>
    </location>
</feature>
<dbReference type="eggNOG" id="COG1316">
    <property type="taxonomic scope" value="Bacteria"/>
</dbReference>
<dbReference type="PANTHER" id="PTHR33392:SF6">
    <property type="entry name" value="POLYISOPRENYL-TEICHOIC ACID--PEPTIDOGLYCAN TEICHOIC ACID TRANSFERASE TAGU"/>
    <property type="match status" value="1"/>
</dbReference>
<accession>B7CA88</accession>
<evidence type="ECO:0000256" key="1">
    <source>
        <dbReference type="ARBA" id="ARBA00006068"/>
    </source>
</evidence>
<dbReference type="Pfam" id="PF03816">
    <property type="entry name" value="LytR_cpsA_psr"/>
    <property type="match status" value="1"/>
</dbReference>
<feature type="compositionally biased region" description="Acidic residues" evidence="2">
    <location>
        <begin position="276"/>
        <end position="290"/>
    </location>
</feature>
<protein>
    <submittedName>
        <fullName evidence="4">Cell envelope-like function transcriptional attenuator common domain protein</fullName>
    </submittedName>
</protein>
<feature type="domain" description="Cell envelope-related transcriptional attenuator" evidence="3">
    <location>
        <begin position="2"/>
        <end position="136"/>
    </location>
</feature>
<dbReference type="Proteomes" id="UP000004315">
    <property type="component" value="Unassembled WGS sequence"/>
</dbReference>